<gene>
    <name evidence="3" type="ORF">GCM10023150_03060</name>
</gene>
<organism evidence="3 4">
    <name type="scientific">Kangiella taiwanensis</name>
    <dbReference type="NCBI Taxonomy" id="1079179"/>
    <lineage>
        <taxon>Bacteria</taxon>
        <taxon>Pseudomonadati</taxon>
        <taxon>Pseudomonadota</taxon>
        <taxon>Gammaproteobacteria</taxon>
        <taxon>Kangiellales</taxon>
        <taxon>Kangiellaceae</taxon>
        <taxon>Kangiella</taxon>
    </lineage>
</organism>
<keyword evidence="4" id="KW-1185">Reference proteome</keyword>
<dbReference type="EMBL" id="BAABFU010000001">
    <property type="protein sequence ID" value="GAA4344037.1"/>
    <property type="molecule type" value="Genomic_DNA"/>
</dbReference>
<evidence type="ECO:0000313" key="4">
    <source>
        <dbReference type="Proteomes" id="UP001501294"/>
    </source>
</evidence>
<feature type="transmembrane region" description="Helical" evidence="1">
    <location>
        <begin position="185"/>
        <end position="203"/>
    </location>
</feature>
<dbReference type="Proteomes" id="UP001501294">
    <property type="component" value="Unassembled WGS sequence"/>
</dbReference>
<accession>A0ABP8HT65</accession>
<comment type="caution">
    <text evidence="3">The sequence shown here is derived from an EMBL/GenBank/DDBJ whole genome shotgun (WGS) entry which is preliminary data.</text>
</comment>
<protein>
    <recommendedName>
        <fullName evidence="2">DUF3592 domain-containing protein</fullName>
    </recommendedName>
</protein>
<dbReference type="InterPro" id="IPR021994">
    <property type="entry name" value="DUF3592"/>
</dbReference>
<dbReference type="Pfam" id="PF12158">
    <property type="entry name" value="DUF3592"/>
    <property type="match status" value="1"/>
</dbReference>
<keyword evidence="1" id="KW-0472">Membrane</keyword>
<evidence type="ECO:0000313" key="3">
    <source>
        <dbReference type="EMBL" id="GAA4344037.1"/>
    </source>
</evidence>
<evidence type="ECO:0000256" key="1">
    <source>
        <dbReference type="SAM" id="Phobius"/>
    </source>
</evidence>
<evidence type="ECO:0000259" key="2">
    <source>
        <dbReference type="Pfam" id="PF12158"/>
    </source>
</evidence>
<name>A0ABP8HT65_9GAMM</name>
<feature type="transmembrane region" description="Helical" evidence="1">
    <location>
        <begin position="209"/>
        <end position="232"/>
    </location>
</feature>
<sequence>MLIGGIGLLIIAAFLSLSIVNDFNKSWQSLSWVKAEAKVTKNESASSKYNFRYHYIFKGNNYTNTKISYFHNYKKFSGRWDKIQRQLKESYQSNNPITVFVNPEQPSESMVDDYFSYPQALGLILFLFGLFLLSILMILHWLSHYLESRQREILQVKFPHEPWLWRKEWMKGSITPRNSSDLKHLLVGSILIMTLFSGCMGFLGKRFYVYPEVLFCVLIGLILLPIIVLLHLRKRKYGYSELHLKPLPYFTGQKNHGQLSVKNTKVESKQLTVKLACRHYQLEHSIGRATVKIRSLWSKEAKVSVSRQNSLSLLDFCFDIPAALPDSGNNLSDDCIQRILEVHADVPGLDFKHRYEIPVFNFSHKQELIKYQIPNNFT</sequence>
<feature type="transmembrane region" description="Helical" evidence="1">
    <location>
        <begin position="120"/>
        <end position="142"/>
    </location>
</feature>
<keyword evidence="1" id="KW-0812">Transmembrane</keyword>
<dbReference type="RefSeq" id="WP_223577358.1">
    <property type="nucleotide sequence ID" value="NZ_BAABFU010000001.1"/>
</dbReference>
<reference evidence="4" key="1">
    <citation type="journal article" date="2019" name="Int. J. Syst. Evol. Microbiol.">
        <title>The Global Catalogue of Microorganisms (GCM) 10K type strain sequencing project: providing services to taxonomists for standard genome sequencing and annotation.</title>
        <authorList>
            <consortium name="The Broad Institute Genomics Platform"/>
            <consortium name="The Broad Institute Genome Sequencing Center for Infectious Disease"/>
            <person name="Wu L."/>
            <person name="Ma J."/>
        </authorList>
    </citation>
    <scope>NUCLEOTIDE SEQUENCE [LARGE SCALE GENOMIC DNA]</scope>
    <source>
        <strain evidence="4">JCM 17727</strain>
    </source>
</reference>
<feature type="domain" description="DUF3592" evidence="2">
    <location>
        <begin position="43"/>
        <end position="114"/>
    </location>
</feature>
<proteinExistence type="predicted"/>
<keyword evidence="1" id="KW-1133">Transmembrane helix</keyword>